<dbReference type="UniPathway" id="UPA00132"/>
<dbReference type="EMBL" id="VFOW01000001">
    <property type="protein sequence ID" value="TQL77953.1"/>
    <property type="molecule type" value="Genomic_DNA"/>
</dbReference>
<dbReference type="Gene3D" id="3.30.465.10">
    <property type="match status" value="1"/>
</dbReference>
<evidence type="ECO:0000313" key="7">
    <source>
        <dbReference type="Proteomes" id="UP000317043"/>
    </source>
</evidence>
<dbReference type="Proteomes" id="UP000317043">
    <property type="component" value="Unassembled WGS sequence"/>
</dbReference>
<dbReference type="GO" id="GO:0071949">
    <property type="term" value="F:FAD binding"/>
    <property type="evidence" value="ECO:0007669"/>
    <property type="project" value="InterPro"/>
</dbReference>
<keyword evidence="3" id="KW-0060">Ascorbate biosynthesis</keyword>
<comment type="pathway">
    <text evidence="1">Cofactor biosynthesis; L-ascorbate biosynthesis.</text>
</comment>
<dbReference type="AlphaFoldDB" id="A0A543AZE7"/>
<dbReference type="SUPFAM" id="SSF56176">
    <property type="entry name" value="FAD-binding/transporter-associated domain-like"/>
    <property type="match status" value="1"/>
</dbReference>
<reference evidence="6 7" key="1">
    <citation type="submission" date="2019-06" db="EMBL/GenBank/DDBJ databases">
        <title>Sequencing the genomes of 1000 actinobacteria strains.</title>
        <authorList>
            <person name="Klenk H.-P."/>
        </authorList>
    </citation>
    <scope>NUCLEOTIDE SEQUENCE [LARGE SCALE GENOMIC DNA]</scope>
    <source>
        <strain evidence="6 7">DSM 45928</strain>
    </source>
</reference>
<dbReference type="Gene3D" id="3.30.43.10">
    <property type="entry name" value="Uridine Diphospho-n-acetylenolpyruvylglucosamine Reductase, domain 2"/>
    <property type="match status" value="1"/>
</dbReference>
<dbReference type="InterPro" id="IPR016166">
    <property type="entry name" value="FAD-bd_PCMH"/>
</dbReference>
<dbReference type="Pfam" id="PF01565">
    <property type="entry name" value="FAD_binding_4"/>
    <property type="match status" value="1"/>
</dbReference>
<dbReference type="GO" id="GO:0019853">
    <property type="term" value="P:L-ascorbic acid biosynthetic process"/>
    <property type="evidence" value="ECO:0007669"/>
    <property type="project" value="UniProtKB-UniPathway"/>
</dbReference>
<accession>A0A543AZE7</accession>
<dbReference type="PROSITE" id="PS00862">
    <property type="entry name" value="OX2_COVAL_FAD"/>
    <property type="match status" value="1"/>
</dbReference>
<protein>
    <submittedName>
        <fullName evidence="6">L-gulonolactone oxidase</fullName>
    </submittedName>
</protein>
<dbReference type="GO" id="GO:0016020">
    <property type="term" value="C:membrane"/>
    <property type="evidence" value="ECO:0007669"/>
    <property type="project" value="InterPro"/>
</dbReference>
<dbReference type="GO" id="GO:0003885">
    <property type="term" value="F:D-arabinono-1,4-lactone oxidase activity"/>
    <property type="evidence" value="ECO:0007669"/>
    <property type="project" value="InterPro"/>
</dbReference>
<organism evidence="6 7">
    <name type="scientific">Stackebrandtia endophytica</name>
    <dbReference type="NCBI Taxonomy" id="1496996"/>
    <lineage>
        <taxon>Bacteria</taxon>
        <taxon>Bacillati</taxon>
        <taxon>Actinomycetota</taxon>
        <taxon>Actinomycetes</taxon>
        <taxon>Glycomycetales</taxon>
        <taxon>Glycomycetaceae</taxon>
        <taxon>Stackebrandtia</taxon>
    </lineage>
</organism>
<dbReference type="InterPro" id="IPR007173">
    <property type="entry name" value="ALO_C"/>
</dbReference>
<feature type="domain" description="FAD-binding PCMH-type" evidence="5">
    <location>
        <begin position="22"/>
        <end position="190"/>
    </location>
</feature>
<dbReference type="InterPro" id="IPR016171">
    <property type="entry name" value="Vanillyl_alc_oxidase_C-sub2"/>
</dbReference>
<keyword evidence="7" id="KW-1185">Reference proteome</keyword>
<proteinExistence type="inferred from homology"/>
<dbReference type="FunCoup" id="A0A543AZE7">
    <property type="interactions" value="237"/>
</dbReference>
<dbReference type="NCBIfam" id="TIGR01679">
    <property type="entry name" value="bact_FAD_ox"/>
    <property type="match status" value="1"/>
</dbReference>
<dbReference type="InterPro" id="IPR010031">
    <property type="entry name" value="FAD_lactone_oxidase-like"/>
</dbReference>
<evidence type="ECO:0000259" key="5">
    <source>
        <dbReference type="PROSITE" id="PS51387"/>
    </source>
</evidence>
<keyword evidence="4" id="KW-0560">Oxidoreductase</keyword>
<comment type="similarity">
    <text evidence="2">Belongs to the oxygen-dependent FAD-linked oxidoreductase family.</text>
</comment>
<dbReference type="InterPro" id="IPR016167">
    <property type="entry name" value="FAD-bd_PCMH_sub1"/>
</dbReference>
<evidence type="ECO:0000313" key="6">
    <source>
        <dbReference type="EMBL" id="TQL77953.1"/>
    </source>
</evidence>
<dbReference type="RefSeq" id="WP_142041640.1">
    <property type="nucleotide sequence ID" value="NZ_VFOW01000001.1"/>
</dbReference>
<dbReference type="InParanoid" id="A0A543AZE7"/>
<name>A0A543AZE7_9ACTN</name>
<dbReference type="OrthoDB" id="9800184at2"/>
<evidence type="ECO:0000256" key="3">
    <source>
        <dbReference type="ARBA" id="ARBA00022644"/>
    </source>
</evidence>
<dbReference type="PANTHER" id="PTHR43762:SF1">
    <property type="entry name" value="D-ARABINONO-1,4-LACTONE OXIDASE"/>
    <property type="match status" value="1"/>
</dbReference>
<dbReference type="InterPro" id="IPR016169">
    <property type="entry name" value="FAD-bd_PCMH_sub2"/>
</dbReference>
<dbReference type="InterPro" id="IPR006094">
    <property type="entry name" value="Oxid_FAD_bind_N"/>
</dbReference>
<comment type="caution">
    <text evidence="6">The sequence shown here is derived from an EMBL/GenBank/DDBJ whole genome shotgun (WGS) entry which is preliminary data.</text>
</comment>
<evidence type="ECO:0000256" key="4">
    <source>
        <dbReference type="ARBA" id="ARBA00023002"/>
    </source>
</evidence>
<dbReference type="Gene3D" id="3.30.70.2520">
    <property type="match status" value="1"/>
</dbReference>
<dbReference type="Pfam" id="PF04030">
    <property type="entry name" value="ALO"/>
    <property type="match status" value="1"/>
</dbReference>
<dbReference type="PANTHER" id="PTHR43762">
    <property type="entry name" value="L-GULONOLACTONE OXIDASE"/>
    <property type="match status" value="1"/>
</dbReference>
<dbReference type="GO" id="GO:0080049">
    <property type="term" value="F:L-gulono-1,4-lactone dehydrogenase activity"/>
    <property type="evidence" value="ECO:0007669"/>
    <property type="project" value="TreeGrafter"/>
</dbReference>
<evidence type="ECO:0000256" key="2">
    <source>
        <dbReference type="ARBA" id="ARBA00005466"/>
    </source>
</evidence>
<dbReference type="Gene3D" id="1.10.45.10">
    <property type="entry name" value="Vanillyl-alcohol Oxidase, Chain A, domain 4"/>
    <property type="match status" value="1"/>
</dbReference>
<dbReference type="InterPro" id="IPR036318">
    <property type="entry name" value="FAD-bd_PCMH-like_sf"/>
</dbReference>
<sequence>MKGIHVNVTVTTNSWGNWAGTASARPREIAAPSGVDELADLITRTRQRDGRVKAVGSGHSFTAIAAAADVLVRLDDYRPPPVVDTSTGEVTVSAGITLKALNQLLAANGLAMPNLGDIDAQTLAGATATGTHGTGARLGGLATFISAVTLVDGTGTVRRFTREDPELNAVAINLGALGIVTDITLRCVPAFQLHADERPMPIQQVLEEFDTLAADNDHFEFYWFPGADRALVKRNNRDGQGGRLSRFRGWVDDELLSNQVFGLMCRLGRAVPRLVPAVTAISARALSARNYADRSDAVFCTPRKVRFVEMEYAVPRAAYADAFDGLRRAANRHRVIFPVEVRVAAADPLWLSTAHDRDSAYFAVHQFQGMPYLDYFAEVEAVMRDLGGRPHWGKLHTRAVADLGTDYPRMADFIALRDRLDPDRIFTNPYLQRVLG</sequence>
<dbReference type="PIRSF" id="PIRSF000136">
    <property type="entry name" value="LGO_GLO"/>
    <property type="match status" value="1"/>
</dbReference>
<dbReference type="InterPro" id="IPR006093">
    <property type="entry name" value="Oxy_OxRdtase_FAD_BS"/>
</dbReference>
<evidence type="ECO:0000256" key="1">
    <source>
        <dbReference type="ARBA" id="ARBA00005147"/>
    </source>
</evidence>
<gene>
    <name evidence="6" type="ORF">FB566_3527</name>
</gene>
<dbReference type="PROSITE" id="PS51387">
    <property type="entry name" value="FAD_PCMH"/>
    <property type="match status" value="1"/>
</dbReference>